<sequence>MNYLAAVAVLAAGVNAFAIRGDTCCFEVTASGGTSGSVGQLSDGQNRIGGGLPPATFCINSSGVITDNNGRACILTPPTSQLQCDTGATGTPGFSVSSSGELEFNGNINFKACQTGDNGSFNIYSNPPSGDVTGCVDVTLTANGCQAPSSSSAPPSPPATSVTVVTVTETVCAISESSIAQPTLHSTSSSPGPPHGGTSSAPSPPTETASSSSAPSSSKPSSSPTSSGTACPTTLSSGGFEFPHLIVPINSASPNTATGSQLNGEISTTVSSIFNFDIPGSDSGKSCSLIFLLPEQSQLQTSSFTFSGDGKVDISELSSPATESTTFNNAPSVEHDFGEITIAPGNSYHIASFTCPAGERIGFEIENAGSTNLTFFQDFNPSPIGLYITTC</sequence>
<evidence type="ECO:0000256" key="1">
    <source>
        <dbReference type="SAM" id="MobiDB-lite"/>
    </source>
</evidence>
<keyword evidence="6" id="KW-1185">Reference proteome</keyword>
<dbReference type="AlphaFoldDB" id="A0AAD4KFB2"/>
<protein>
    <submittedName>
        <fullName evidence="5">Ubiquitin 3 binding protein But2 C-terminal domain-containing protein</fullName>
    </submittedName>
</protein>
<reference evidence="5" key="1">
    <citation type="submission" date="2021-12" db="EMBL/GenBank/DDBJ databases">
        <title>Convergent genome expansion in fungi linked to evolution of root-endophyte symbiosis.</title>
        <authorList>
            <consortium name="DOE Joint Genome Institute"/>
            <person name="Ke Y.-H."/>
            <person name="Bonito G."/>
            <person name="Liao H.-L."/>
            <person name="Looney B."/>
            <person name="Rojas-Flechas A."/>
            <person name="Nash J."/>
            <person name="Hameed K."/>
            <person name="Schadt C."/>
            <person name="Martin F."/>
            <person name="Crous P.W."/>
            <person name="Miettinen O."/>
            <person name="Magnuson J.K."/>
            <person name="Labbe J."/>
            <person name="Jacobson D."/>
            <person name="Doktycz M.J."/>
            <person name="Veneault-Fourrey C."/>
            <person name="Kuo A."/>
            <person name="Mondo S."/>
            <person name="Calhoun S."/>
            <person name="Riley R."/>
            <person name="Ohm R."/>
            <person name="LaButti K."/>
            <person name="Andreopoulos B."/>
            <person name="Pangilinan J."/>
            <person name="Nolan M."/>
            <person name="Tritt A."/>
            <person name="Clum A."/>
            <person name="Lipzen A."/>
            <person name="Daum C."/>
            <person name="Barry K."/>
            <person name="Grigoriev I.V."/>
            <person name="Vilgalys R."/>
        </authorList>
    </citation>
    <scope>NUCLEOTIDE SEQUENCE</scope>
    <source>
        <strain evidence="5">PMI_201</strain>
    </source>
</reference>
<dbReference type="Pfam" id="PF09792">
    <property type="entry name" value="But2"/>
    <property type="match status" value="1"/>
</dbReference>
<evidence type="ECO:0000259" key="4">
    <source>
        <dbReference type="Pfam" id="PF22799"/>
    </source>
</evidence>
<evidence type="ECO:0000256" key="2">
    <source>
        <dbReference type="SAM" id="SignalP"/>
    </source>
</evidence>
<evidence type="ECO:0000313" key="6">
    <source>
        <dbReference type="Proteomes" id="UP001201262"/>
    </source>
</evidence>
<dbReference type="Proteomes" id="UP001201262">
    <property type="component" value="Unassembled WGS sequence"/>
</dbReference>
<gene>
    <name evidence="5" type="ORF">BGW36DRAFT_69349</name>
</gene>
<dbReference type="GeneID" id="70252808"/>
<feature type="signal peptide" evidence="2">
    <location>
        <begin position="1"/>
        <end position="16"/>
    </location>
</feature>
<feature type="compositionally biased region" description="Low complexity" evidence="1">
    <location>
        <begin position="186"/>
        <end position="234"/>
    </location>
</feature>
<dbReference type="InterPro" id="IPR018620">
    <property type="entry name" value="Ubiquitin3-bd_protein_But2_C"/>
</dbReference>
<dbReference type="Pfam" id="PF22799">
    <property type="entry name" value="PIR1-like_C"/>
    <property type="match status" value="1"/>
</dbReference>
<evidence type="ECO:0000259" key="3">
    <source>
        <dbReference type="Pfam" id="PF09792"/>
    </source>
</evidence>
<comment type="caution">
    <text evidence="5">The sequence shown here is derived from an EMBL/GenBank/DDBJ whole genome shotgun (WGS) entry which is preliminary data.</text>
</comment>
<feature type="region of interest" description="Disordered" evidence="1">
    <location>
        <begin position="178"/>
        <end position="234"/>
    </location>
</feature>
<feature type="chain" id="PRO_5041899459" evidence="2">
    <location>
        <begin position="17"/>
        <end position="391"/>
    </location>
</feature>
<feature type="domain" description="Ubiquitin 3 binding protein But2 C-terminal" evidence="3">
    <location>
        <begin position="241"/>
        <end position="381"/>
    </location>
</feature>
<name>A0AAD4KFB2_9EURO</name>
<dbReference type="PANTHER" id="PTHR39613:SF1">
    <property type="entry name" value="ANCHORED CELL WALL PROTEIN, PUTATIVE (AFU_ORTHOLOGUE AFUA_4G08960)-RELATED"/>
    <property type="match status" value="1"/>
</dbReference>
<organism evidence="5 6">
    <name type="scientific">Talaromyces proteolyticus</name>
    <dbReference type="NCBI Taxonomy" id="1131652"/>
    <lineage>
        <taxon>Eukaryota</taxon>
        <taxon>Fungi</taxon>
        <taxon>Dikarya</taxon>
        <taxon>Ascomycota</taxon>
        <taxon>Pezizomycotina</taxon>
        <taxon>Eurotiomycetes</taxon>
        <taxon>Eurotiomycetidae</taxon>
        <taxon>Eurotiales</taxon>
        <taxon>Trichocomaceae</taxon>
        <taxon>Talaromyces</taxon>
        <taxon>Talaromyces sect. Bacilispori</taxon>
    </lineage>
</organism>
<feature type="domain" description="Cell wall mannoprotein PIR1-like C-terminal" evidence="4">
    <location>
        <begin position="63"/>
        <end position="128"/>
    </location>
</feature>
<dbReference type="InterPro" id="IPR054508">
    <property type="entry name" value="PIR1-like_C"/>
</dbReference>
<dbReference type="RefSeq" id="XP_046066567.1">
    <property type="nucleotide sequence ID" value="XM_046222522.1"/>
</dbReference>
<evidence type="ECO:0000313" key="5">
    <source>
        <dbReference type="EMBL" id="KAH8690284.1"/>
    </source>
</evidence>
<dbReference type="PANTHER" id="PTHR39613">
    <property type="entry name" value="ANCHORED CELL WALL PROTEIN, PUTATIVE (AFU_ORTHOLOGUE AFUA_4G08960)-RELATED"/>
    <property type="match status" value="1"/>
</dbReference>
<dbReference type="EMBL" id="JAJTJA010000014">
    <property type="protein sequence ID" value="KAH8690284.1"/>
    <property type="molecule type" value="Genomic_DNA"/>
</dbReference>
<accession>A0AAD4KFB2</accession>
<keyword evidence="2" id="KW-0732">Signal</keyword>
<proteinExistence type="predicted"/>